<dbReference type="AlphaFoldDB" id="A0A8B9ZIN5"/>
<dbReference type="Gene3D" id="2.130.10.10">
    <property type="entry name" value="YVTN repeat-like/Quinoprotein amine dehydrogenase"/>
    <property type="match status" value="1"/>
</dbReference>
<dbReference type="Pfam" id="PF00400">
    <property type="entry name" value="WD40"/>
    <property type="match status" value="2"/>
</dbReference>
<proteinExistence type="predicted"/>
<name>A0A8B9ZIN5_ANAPL</name>
<evidence type="ECO:0000313" key="4">
    <source>
        <dbReference type="Proteomes" id="UP000694400"/>
    </source>
</evidence>
<dbReference type="InterPro" id="IPR015943">
    <property type="entry name" value="WD40/YVTN_repeat-like_dom_sf"/>
</dbReference>
<dbReference type="Proteomes" id="UP000694400">
    <property type="component" value="Chromosome Z"/>
</dbReference>
<accession>A0A8B9ZIN5</accession>
<dbReference type="SUPFAM" id="SSF50978">
    <property type="entry name" value="WD40 repeat-like"/>
    <property type="match status" value="1"/>
</dbReference>
<dbReference type="PROSITE" id="PS00678">
    <property type="entry name" value="WD_REPEATS_1"/>
    <property type="match status" value="1"/>
</dbReference>
<dbReference type="GO" id="GO:0005737">
    <property type="term" value="C:cytoplasm"/>
    <property type="evidence" value="ECO:0007669"/>
    <property type="project" value="TreeGrafter"/>
</dbReference>
<organism evidence="3 4">
    <name type="scientific">Anas platyrhynchos</name>
    <name type="common">Mallard</name>
    <name type="synonym">Anas boschas</name>
    <dbReference type="NCBI Taxonomy" id="8839"/>
    <lineage>
        <taxon>Eukaryota</taxon>
        <taxon>Metazoa</taxon>
        <taxon>Chordata</taxon>
        <taxon>Craniata</taxon>
        <taxon>Vertebrata</taxon>
        <taxon>Euteleostomi</taxon>
        <taxon>Archelosauria</taxon>
        <taxon>Archosauria</taxon>
        <taxon>Dinosauria</taxon>
        <taxon>Saurischia</taxon>
        <taxon>Theropoda</taxon>
        <taxon>Coelurosauria</taxon>
        <taxon>Aves</taxon>
        <taxon>Neognathae</taxon>
        <taxon>Galloanserae</taxon>
        <taxon>Anseriformes</taxon>
        <taxon>Anatidae</taxon>
        <taxon>Anatinae</taxon>
        <taxon>Anas</taxon>
    </lineage>
</organism>
<reference evidence="3" key="2">
    <citation type="submission" date="2025-08" db="UniProtKB">
        <authorList>
            <consortium name="Ensembl"/>
        </authorList>
    </citation>
    <scope>IDENTIFICATION</scope>
</reference>
<sequence>MAGNSLVLPIVLWGRKAPTHCISTLLLMDDVSMIVTGCHDGQICLWDLSLDLEINPRALLFGHTASVTCLSKASASSEKQYVVSASESGCCFIHVWNLAFEWQTAGMQNQLEKEKEVLESVLVFTLFLKAGYQKVRLI</sequence>
<dbReference type="PANTHER" id="PTHR44099:SF3">
    <property type="entry name" value="WD REPEAT-CONTAINING PROTEIN 7"/>
    <property type="match status" value="1"/>
</dbReference>
<dbReference type="InterPro" id="IPR049916">
    <property type="entry name" value="WDR72-like"/>
</dbReference>
<dbReference type="InterPro" id="IPR001680">
    <property type="entry name" value="WD40_rpt"/>
</dbReference>
<dbReference type="InterPro" id="IPR036322">
    <property type="entry name" value="WD40_repeat_dom_sf"/>
</dbReference>
<evidence type="ECO:0000256" key="1">
    <source>
        <dbReference type="ARBA" id="ARBA00022574"/>
    </source>
</evidence>
<reference evidence="3" key="3">
    <citation type="submission" date="2025-09" db="UniProtKB">
        <authorList>
            <consortium name="Ensembl"/>
        </authorList>
    </citation>
    <scope>IDENTIFICATION</scope>
</reference>
<evidence type="ECO:0000313" key="3">
    <source>
        <dbReference type="Ensembl" id="ENSAPLP00020021362.1"/>
    </source>
</evidence>
<dbReference type="InterPro" id="IPR019775">
    <property type="entry name" value="WD40_repeat_CS"/>
</dbReference>
<evidence type="ECO:0000256" key="2">
    <source>
        <dbReference type="ARBA" id="ARBA00022737"/>
    </source>
</evidence>
<keyword evidence="1" id="KW-0853">WD repeat</keyword>
<reference evidence="3" key="1">
    <citation type="submission" date="2019-08" db="EMBL/GenBank/DDBJ databases">
        <title>Three high-quality genomes provides insights into domestication of ducks.</title>
        <authorList>
            <person name="Hou Z.C."/>
            <person name="Zhu F."/>
            <person name="Yin Z.T."/>
            <person name="Zhang F."/>
        </authorList>
    </citation>
    <scope>NUCLEOTIDE SEQUENCE [LARGE SCALE GENOMIC DNA]</scope>
</reference>
<dbReference type="PANTHER" id="PTHR44099">
    <property type="entry name" value="RABCONNECTIN-3B, ISOFORM A"/>
    <property type="match status" value="1"/>
</dbReference>
<keyword evidence="2" id="KW-0677">Repeat</keyword>
<dbReference type="SMART" id="SM00320">
    <property type="entry name" value="WD40"/>
    <property type="match status" value="2"/>
</dbReference>
<dbReference type="Ensembl" id="ENSAPLT00020023053.1">
    <property type="protein sequence ID" value="ENSAPLP00020021362.1"/>
    <property type="gene ID" value="ENSAPLG00020014953.1"/>
</dbReference>
<protein>
    <submittedName>
        <fullName evidence="3">Uncharacterized protein</fullName>
    </submittedName>
</protein>